<accession>A0A381NFB0</accession>
<evidence type="ECO:0000313" key="2">
    <source>
        <dbReference type="EMBL" id="SUZ52794.1"/>
    </source>
</evidence>
<dbReference type="InterPro" id="IPR052735">
    <property type="entry name" value="NAD_biosynth-regulator"/>
</dbReference>
<feature type="domain" description="NadR/Ttd14 AAA" evidence="1">
    <location>
        <begin position="16"/>
        <end position="168"/>
    </location>
</feature>
<gene>
    <name evidence="2" type="ORF">METZ01_LOCUS5648</name>
</gene>
<dbReference type="Gene3D" id="3.40.50.300">
    <property type="entry name" value="P-loop containing nucleotide triphosphate hydrolases"/>
    <property type="match status" value="1"/>
</dbReference>
<dbReference type="SUPFAM" id="SSF52540">
    <property type="entry name" value="P-loop containing nucleoside triphosphate hydrolases"/>
    <property type="match status" value="1"/>
</dbReference>
<dbReference type="AlphaFoldDB" id="A0A381NFB0"/>
<dbReference type="PANTHER" id="PTHR37512:SF1">
    <property type="entry name" value="NADR_TTD14 AAA DOMAIN-CONTAINING PROTEIN"/>
    <property type="match status" value="1"/>
</dbReference>
<proteinExistence type="predicted"/>
<dbReference type="EMBL" id="UINC01000295">
    <property type="protein sequence ID" value="SUZ52794.1"/>
    <property type="molecule type" value="Genomic_DNA"/>
</dbReference>
<evidence type="ECO:0000259" key="1">
    <source>
        <dbReference type="Pfam" id="PF13521"/>
    </source>
</evidence>
<organism evidence="2">
    <name type="scientific">marine metagenome</name>
    <dbReference type="NCBI Taxonomy" id="408172"/>
    <lineage>
        <taxon>unclassified sequences</taxon>
        <taxon>metagenomes</taxon>
        <taxon>ecological metagenomes</taxon>
    </lineage>
</organism>
<dbReference type="Pfam" id="PF13521">
    <property type="entry name" value="AAA_28"/>
    <property type="match status" value="1"/>
</dbReference>
<dbReference type="PANTHER" id="PTHR37512">
    <property type="entry name" value="TRIFUNCTIONAL NAD BIOSYNTHESIS/REGULATOR PROTEIN NADR"/>
    <property type="match status" value="1"/>
</dbReference>
<dbReference type="InterPro" id="IPR027417">
    <property type="entry name" value="P-loop_NTPase"/>
</dbReference>
<reference evidence="2" key="1">
    <citation type="submission" date="2018-05" db="EMBL/GenBank/DDBJ databases">
        <authorList>
            <person name="Lanie J.A."/>
            <person name="Ng W.-L."/>
            <person name="Kazmierczak K.M."/>
            <person name="Andrzejewski T.M."/>
            <person name="Davidsen T.M."/>
            <person name="Wayne K.J."/>
            <person name="Tettelin H."/>
            <person name="Glass J.I."/>
            <person name="Rusch D."/>
            <person name="Podicherti R."/>
            <person name="Tsui H.-C.T."/>
            <person name="Winkler M.E."/>
        </authorList>
    </citation>
    <scope>NUCLEOTIDE SEQUENCE</scope>
</reference>
<protein>
    <recommendedName>
        <fullName evidence="1">NadR/Ttd14 AAA domain-containing protein</fullName>
    </recommendedName>
</protein>
<dbReference type="InterPro" id="IPR038727">
    <property type="entry name" value="NadR/Ttd14_AAA_dom"/>
</dbReference>
<sequence>MTATQHNASGDESCIRIVVSGSECTGKTVLTRALSAQLGAPFSTESARDYVSELGRAVQFPDVEPIARRQIEIEDALLGDGSRMYIFDTDLFSTLIYSRLYFGRCPGWIEPLCRARRADLYLLCGIDLPWVKDDFQRGQDTPTKRQHAHDLFANVLNENGCSVRAVSGLNDNRLQCAISAIETWLSSRTAAVDRTSESS</sequence>
<name>A0A381NFB0_9ZZZZ</name>